<keyword evidence="3" id="KW-0687">Ribonucleoprotein</keyword>
<protein>
    <recommendedName>
        <fullName evidence="4">Small ribosomal subunit protein uS7 domain-containing protein</fullName>
    </recommendedName>
</protein>
<comment type="similarity">
    <text evidence="1">Belongs to the universal ribosomal protein uS7 family.</text>
</comment>
<dbReference type="Pfam" id="PF00177">
    <property type="entry name" value="Ribosomal_S7"/>
    <property type="match status" value="1"/>
</dbReference>
<keyword evidence="6" id="KW-1185">Reference proteome</keyword>
<dbReference type="AlphaFoldDB" id="S8DWR2"/>
<dbReference type="SUPFAM" id="SSF47973">
    <property type="entry name" value="Ribosomal protein S7"/>
    <property type="match status" value="1"/>
</dbReference>
<dbReference type="InterPro" id="IPR047988">
    <property type="entry name" value="Ribosomal_uS7m_fungi"/>
</dbReference>
<sequence length="235" mass="25841">MLSGLRQSVVRTRLVPKRGFSTSRVVANQDVGTSSQEPAFDGIVDRETLLPSVTPQAVVPTPAPVRRAVPPGSQPPILIPPQYDPLLELLAGAILRTGKKRHEAGKKQAGRKIVTDTLLHIHTLTRAAPLPILRKAIENVAPTVRNVVHSLPAKRIIYPQPLSEKQRTHKAIDWILQASQSRSGWTLAHRLAQEIIAVVEGAGKENMQEISPAYRMKEEVHKVAVMNRGNVLKAR</sequence>
<dbReference type="CDD" id="cd14868">
    <property type="entry name" value="uS7_Mitochondria_Fungi"/>
    <property type="match status" value="1"/>
</dbReference>
<evidence type="ECO:0000313" key="5">
    <source>
        <dbReference type="EMBL" id="EPS95618.1"/>
    </source>
</evidence>
<dbReference type="STRING" id="743788.S8DWR2"/>
<evidence type="ECO:0000259" key="4">
    <source>
        <dbReference type="Pfam" id="PF00177"/>
    </source>
</evidence>
<dbReference type="InterPro" id="IPR023798">
    <property type="entry name" value="Ribosomal_uS7_dom"/>
</dbReference>
<reference evidence="5 6" key="1">
    <citation type="journal article" date="2012" name="Science">
        <title>The Paleozoic origin of enzymatic lignin decomposition reconstructed from 31 fungal genomes.</title>
        <authorList>
            <person name="Floudas D."/>
            <person name="Binder M."/>
            <person name="Riley R."/>
            <person name="Barry K."/>
            <person name="Blanchette R.A."/>
            <person name="Henrissat B."/>
            <person name="Martinez A.T."/>
            <person name="Otillar R."/>
            <person name="Spatafora J.W."/>
            <person name="Yadav J.S."/>
            <person name="Aerts A."/>
            <person name="Benoit I."/>
            <person name="Boyd A."/>
            <person name="Carlson A."/>
            <person name="Copeland A."/>
            <person name="Coutinho P.M."/>
            <person name="de Vries R.P."/>
            <person name="Ferreira P."/>
            <person name="Findley K."/>
            <person name="Foster B."/>
            <person name="Gaskell J."/>
            <person name="Glotzer D."/>
            <person name="Gorecki P."/>
            <person name="Heitman J."/>
            <person name="Hesse C."/>
            <person name="Hori C."/>
            <person name="Igarashi K."/>
            <person name="Jurgens J.A."/>
            <person name="Kallen N."/>
            <person name="Kersten P."/>
            <person name="Kohler A."/>
            <person name="Kuees U."/>
            <person name="Kumar T.K.A."/>
            <person name="Kuo A."/>
            <person name="LaButti K."/>
            <person name="Larrondo L.F."/>
            <person name="Lindquist E."/>
            <person name="Ling A."/>
            <person name="Lombard V."/>
            <person name="Lucas S."/>
            <person name="Lundell T."/>
            <person name="Martin R."/>
            <person name="McLaughlin D.J."/>
            <person name="Morgenstern I."/>
            <person name="Morin E."/>
            <person name="Murat C."/>
            <person name="Nagy L.G."/>
            <person name="Nolan M."/>
            <person name="Ohm R.A."/>
            <person name="Patyshakuliyeva A."/>
            <person name="Rokas A."/>
            <person name="Ruiz-Duenas F.J."/>
            <person name="Sabat G."/>
            <person name="Salamov A."/>
            <person name="Samejima M."/>
            <person name="Schmutz J."/>
            <person name="Slot J.C."/>
            <person name="St John F."/>
            <person name="Stenlid J."/>
            <person name="Sun H."/>
            <person name="Sun S."/>
            <person name="Syed K."/>
            <person name="Tsang A."/>
            <person name="Wiebenga A."/>
            <person name="Young D."/>
            <person name="Pisabarro A."/>
            <person name="Eastwood D.C."/>
            <person name="Martin F."/>
            <person name="Cullen D."/>
            <person name="Grigoriev I.V."/>
            <person name="Hibbett D.S."/>
        </authorList>
    </citation>
    <scope>NUCLEOTIDE SEQUENCE</scope>
    <source>
        <strain evidence="6">FP-58527</strain>
    </source>
</reference>
<evidence type="ECO:0000256" key="2">
    <source>
        <dbReference type="ARBA" id="ARBA00022980"/>
    </source>
</evidence>
<dbReference type="InterPro" id="IPR036823">
    <property type="entry name" value="Ribosomal_uS7_dom_sf"/>
</dbReference>
<dbReference type="Proteomes" id="UP000015241">
    <property type="component" value="Unassembled WGS sequence"/>
</dbReference>
<gene>
    <name evidence="5" type="ORF">FOMPIDRAFT_160035</name>
</gene>
<accession>S8DWR2</accession>
<dbReference type="InParanoid" id="S8DWR2"/>
<dbReference type="HOGENOM" id="CLU_072226_2_1_1"/>
<evidence type="ECO:0000256" key="1">
    <source>
        <dbReference type="ARBA" id="ARBA00007151"/>
    </source>
</evidence>
<dbReference type="OrthoDB" id="9972728at2759"/>
<dbReference type="GO" id="GO:0006412">
    <property type="term" value="P:translation"/>
    <property type="evidence" value="ECO:0007669"/>
    <property type="project" value="InterPro"/>
</dbReference>
<dbReference type="Gene3D" id="1.10.455.10">
    <property type="entry name" value="Ribosomal protein S7 domain"/>
    <property type="match status" value="1"/>
</dbReference>
<feature type="domain" description="Small ribosomal subunit protein uS7" evidence="4">
    <location>
        <begin position="93"/>
        <end position="228"/>
    </location>
</feature>
<keyword evidence="2" id="KW-0689">Ribosomal protein</keyword>
<evidence type="ECO:0000313" key="6">
    <source>
        <dbReference type="Proteomes" id="UP000015241"/>
    </source>
</evidence>
<dbReference type="EMBL" id="KE504204">
    <property type="protein sequence ID" value="EPS95618.1"/>
    <property type="molecule type" value="Genomic_DNA"/>
</dbReference>
<dbReference type="FunCoup" id="S8DWR2">
    <property type="interactions" value="157"/>
</dbReference>
<dbReference type="GO" id="GO:0005840">
    <property type="term" value="C:ribosome"/>
    <property type="evidence" value="ECO:0007669"/>
    <property type="project" value="UniProtKB-KW"/>
</dbReference>
<dbReference type="PANTHER" id="PTHR11205">
    <property type="entry name" value="RIBOSOMAL PROTEIN S7"/>
    <property type="match status" value="1"/>
</dbReference>
<dbReference type="eggNOG" id="KOG3291">
    <property type="taxonomic scope" value="Eukaryota"/>
</dbReference>
<evidence type="ECO:0000256" key="3">
    <source>
        <dbReference type="ARBA" id="ARBA00023274"/>
    </source>
</evidence>
<organism evidence="5 6">
    <name type="scientific">Fomitopsis schrenkii</name>
    <name type="common">Brown rot fungus</name>
    <dbReference type="NCBI Taxonomy" id="2126942"/>
    <lineage>
        <taxon>Eukaryota</taxon>
        <taxon>Fungi</taxon>
        <taxon>Dikarya</taxon>
        <taxon>Basidiomycota</taxon>
        <taxon>Agaricomycotina</taxon>
        <taxon>Agaricomycetes</taxon>
        <taxon>Polyporales</taxon>
        <taxon>Fomitopsis</taxon>
    </lineage>
</organism>
<dbReference type="InterPro" id="IPR000235">
    <property type="entry name" value="Ribosomal_uS7"/>
</dbReference>
<name>S8DWR2_FOMSC</name>
<proteinExistence type="inferred from homology"/>
<dbReference type="GO" id="GO:1990904">
    <property type="term" value="C:ribonucleoprotein complex"/>
    <property type="evidence" value="ECO:0007669"/>
    <property type="project" value="UniProtKB-KW"/>
</dbReference>